<reference evidence="5 6" key="1">
    <citation type="submission" date="2024-04" db="EMBL/GenBank/DDBJ databases">
        <title>Novel species of the genus Ideonella isolated from streams.</title>
        <authorList>
            <person name="Lu H."/>
        </authorList>
    </citation>
    <scope>NUCLEOTIDE SEQUENCE [LARGE SCALE GENOMIC DNA]</scope>
    <source>
        <strain evidence="5 6">LYT19W</strain>
    </source>
</reference>
<dbReference type="InterPro" id="IPR036524">
    <property type="entry name" value="Frataxin/CyaY_sf"/>
</dbReference>
<dbReference type="EMBL" id="JBBUTI010000002">
    <property type="protein sequence ID" value="MEK8045449.1"/>
    <property type="molecule type" value="Genomic_DNA"/>
</dbReference>
<dbReference type="PROSITE" id="PS50810">
    <property type="entry name" value="FRATAXIN_2"/>
    <property type="match status" value="1"/>
</dbReference>
<evidence type="ECO:0000256" key="1">
    <source>
        <dbReference type="ARBA" id="ARBA00008183"/>
    </source>
</evidence>
<protein>
    <recommendedName>
        <fullName evidence="4">Iron-sulfur cluster assembly protein CyaY</fullName>
    </recommendedName>
</protein>
<keyword evidence="3 4" id="KW-0408">Iron</keyword>
<dbReference type="PANTHER" id="PTHR16821">
    <property type="entry name" value="FRATAXIN"/>
    <property type="match status" value="1"/>
</dbReference>
<comment type="function">
    <text evidence="4">Involved in iron-sulfur (Fe-S) cluster assembly. May act as a regulator of Fe-S biogenesis.</text>
</comment>
<gene>
    <name evidence="4 5" type="primary">cyaY</name>
    <name evidence="5" type="ORF">AACH00_03705</name>
</gene>
<comment type="caution">
    <text evidence="5">The sequence shown here is derived from an EMBL/GenBank/DDBJ whole genome shotgun (WGS) entry which is preliminary data.</text>
</comment>
<dbReference type="PANTHER" id="PTHR16821:SF2">
    <property type="entry name" value="FRATAXIN, MITOCHONDRIAL"/>
    <property type="match status" value="1"/>
</dbReference>
<dbReference type="Pfam" id="PF01491">
    <property type="entry name" value="Frataxin_Cyay"/>
    <property type="match status" value="1"/>
</dbReference>
<dbReference type="InterPro" id="IPR047584">
    <property type="entry name" value="CyaY"/>
</dbReference>
<dbReference type="InterPro" id="IPR002908">
    <property type="entry name" value="Frataxin/CyaY"/>
</dbReference>
<comment type="similarity">
    <text evidence="1 4">Belongs to the frataxin family.</text>
</comment>
<evidence type="ECO:0000256" key="3">
    <source>
        <dbReference type="ARBA" id="ARBA00023004"/>
    </source>
</evidence>
<dbReference type="SUPFAM" id="SSF55387">
    <property type="entry name" value="Frataxin/Nqo15-like"/>
    <property type="match status" value="1"/>
</dbReference>
<organism evidence="5 6">
    <name type="scientific">Ideonella margarita</name>
    <dbReference type="NCBI Taxonomy" id="2984191"/>
    <lineage>
        <taxon>Bacteria</taxon>
        <taxon>Pseudomonadati</taxon>
        <taxon>Pseudomonadota</taxon>
        <taxon>Betaproteobacteria</taxon>
        <taxon>Burkholderiales</taxon>
        <taxon>Sphaerotilaceae</taxon>
        <taxon>Ideonella</taxon>
    </lineage>
</organism>
<dbReference type="SMART" id="SM01219">
    <property type="entry name" value="Frataxin_Cyay"/>
    <property type="match status" value="1"/>
</dbReference>
<accession>A0ABU9C0S8</accession>
<evidence type="ECO:0000256" key="4">
    <source>
        <dbReference type="HAMAP-Rule" id="MF_00142"/>
    </source>
</evidence>
<dbReference type="Gene3D" id="3.30.920.10">
    <property type="entry name" value="Frataxin/CyaY"/>
    <property type="match status" value="1"/>
</dbReference>
<dbReference type="Proteomes" id="UP001379945">
    <property type="component" value="Unassembled WGS sequence"/>
</dbReference>
<proteinExistence type="inferred from homology"/>
<keyword evidence="6" id="KW-1185">Reference proteome</keyword>
<dbReference type="HAMAP" id="MF_00142">
    <property type="entry name" value="CyaY"/>
    <property type="match status" value="1"/>
</dbReference>
<sequence>MSAHILSDAEYHRATAAILAAVESHVDRWLDDDVIDIDTHRNGGVLEMTFPNGSKIILNTQAPLHELWMAARAGGHHYRFLDGQWVDTRDGSEFFASLSKQATAQAGQALVFASAA</sequence>
<evidence type="ECO:0000313" key="5">
    <source>
        <dbReference type="EMBL" id="MEK8045449.1"/>
    </source>
</evidence>
<name>A0ABU9C0S8_9BURK</name>
<evidence type="ECO:0000313" key="6">
    <source>
        <dbReference type="Proteomes" id="UP001379945"/>
    </source>
</evidence>
<keyword evidence="2 4" id="KW-0479">Metal-binding</keyword>
<dbReference type="NCBIfam" id="TIGR03421">
    <property type="entry name" value="FeS_CyaY"/>
    <property type="match status" value="1"/>
</dbReference>
<evidence type="ECO:0000256" key="2">
    <source>
        <dbReference type="ARBA" id="ARBA00022723"/>
    </source>
</evidence>
<dbReference type="PROSITE" id="PS01344">
    <property type="entry name" value="FRATAXIN_1"/>
    <property type="match status" value="1"/>
</dbReference>
<dbReference type="InterPro" id="IPR020895">
    <property type="entry name" value="Frataxin_CS"/>
</dbReference>